<protein>
    <recommendedName>
        <fullName evidence="1">C2H2-type domain-containing protein</fullName>
    </recommendedName>
</protein>
<sequence length="334" mass="39019">MIHGEVNNENNNKRPSIVFYSHNNINLGDRSRKKQKLHTMEAHKKCLQDKTVNYNSPFVKAFLKTKFEPKTINIGGWKCSRCSSTFNYLIDYISHLDKTKYYLVKIYKCCYPDCVFSFIGFDYQSYADKHIKRHKKKKDKKCDYCHYTTDSNGNLQRHIESHLKQKLRHTSKPTSNQILNSGLIDINSSPISSYNSPICINKNYTHHNNNTQYNENTFEHDNNQVNNNHIPTYAHVYTSRDNHNNSETQNNQSAYLPYKFDPNNLALNQISFNHSGFYSGLNLRFNLYPNITSTESLLLENNCHIQPSQKQTVLPPIHHIFPVELGSHVEEKHI</sequence>
<feature type="domain" description="C2H2-type" evidence="1">
    <location>
        <begin position="140"/>
        <end position="162"/>
    </location>
</feature>
<proteinExistence type="predicted"/>
<dbReference type="GeneID" id="30966711"/>
<evidence type="ECO:0000313" key="3">
    <source>
        <dbReference type="Proteomes" id="UP000095038"/>
    </source>
</evidence>
<dbReference type="InParanoid" id="A0A1D2VIW3"/>
<dbReference type="RefSeq" id="XP_020047770.1">
    <property type="nucleotide sequence ID" value="XM_020193075.1"/>
</dbReference>
<dbReference type="InterPro" id="IPR013087">
    <property type="entry name" value="Znf_C2H2_type"/>
</dbReference>
<dbReference type="Gene3D" id="3.30.160.60">
    <property type="entry name" value="Classic Zinc Finger"/>
    <property type="match status" value="1"/>
</dbReference>
<keyword evidence="3" id="KW-1185">Reference proteome</keyword>
<reference evidence="3" key="1">
    <citation type="submission" date="2016-05" db="EMBL/GenBank/DDBJ databases">
        <title>Comparative genomics of biotechnologically important yeasts.</title>
        <authorList>
            <consortium name="DOE Joint Genome Institute"/>
            <person name="Riley R."/>
            <person name="Haridas S."/>
            <person name="Wolfe K.H."/>
            <person name="Lopes M.R."/>
            <person name="Hittinger C.T."/>
            <person name="Goker M."/>
            <person name="Salamov A."/>
            <person name="Wisecaver J."/>
            <person name="Long T.M."/>
            <person name="Aerts A.L."/>
            <person name="Barry K."/>
            <person name="Choi C."/>
            <person name="Clum A."/>
            <person name="Coughlan A.Y."/>
            <person name="Deshpande S."/>
            <person name="Douglass A.P."/>
            <person name="Hanson S.J."/>
            <person name="Klenk H.-P."/>
            <person name="Labutti K."/>
            <person name="Lapidus A."/>
            <person name="Lindquist E."/>
            <person name="Lipzen A."/>
            <person name="Meier-Kolthoff J.P."/>
            <person name="Ohm R.A."/>
            <person name="Otillar R.P."/>
            <person name="Pangilinan J."/>
            <person name="Peng Y."/>
            <person name="Rokas A."/>
            <person name="Rosa C.A."/>
            <person name="Scheuner C."/>
            <person name="Sibirny A.A."/>
            <person name="Slot J.C."/>
            <person name="Stielow J.B."/>
            <person name="Sun H."/>
            <person name="Kurtzman C.P."/>
            <person name="Blackwell M."/>
            <person name="Grigoriev I.V."/>
            <person name="Jeffries T.W."/>
        </authorList>
    </citation>
    <scope>NUCLEOTIDE SEQUENCE [LARGE SCALE GENOMIC DNA]</scope>
    <source>
        <strain evidence="3">DSM 1968</strain>
    </source>
</reference>
<dbReference type="Proteomes" id="UP000095038">
    <property type="component" value="Unassembled WGS sequence"/>
</dbReference>
<dbReference type="SMART" id="SM00355">
    <property type="entry name" value="ZnF_C2H2"/>
    <property type="match status" value="3"/>
</dbReference>
<organism evidence="2 3">
    <name type="scientific">Ascoidea rubescens DSM 1968</name>
    <dbReference type="NCBI Taxonomy" id="1344418"/>
    <lineage>
        <taxon>Eukaryota</taxon>
        <taxon>Fungi</taxon>
        <taxon>Dikarya</taxon>
        <taxon>Ascomycota</taxon>
        <taxon>Saccharomycotina</taxon>
        <taxon>Saccharomycetes</taxon>
        <taxon>Ascoideaceae</taxon>
        <taxon>Ascoidea</taxon>
    </lineage>
</organism>
<evidence type="ECO:0000259" key="1">
    <source>
        <dbReference type="SMART" id="SM00355"/>
    </source>
</evidence>
<accession>A0A1D2VIW3</accession>
<gene>
    <name evidence="2" type="ORF">ASCRUDRAFT_75473</name>
</gene>
<dbReference type="AlphaFoldDB" id="A0A1D2VIW3"/>
<evidence type="ECO:0000313" key="2">
    <source>
        <dbReference type="EMBL" id="ODV61463.1"/>
    </source>
</evidence>
<feature type="domain" description="C2H2-type" evidence="1">
    <location>
        <begin position="77"/>
        <end position="97"/>
    </location>
</feature>
<feature type="domain" description="C2H2-type" evidence="1">
    <location>
        <begin position="107"/>
        <end position="134"/>
    </location>
</feature>
<name>A0A1D2VIW3_9ASCO</name>
<dbReference type="Pfam" id="PF13909">
    <property type="entry name" value="zf-H2C2_5"/>
    <property type="match status" value="1"/>
</dbReference>
<dbReference type="EMBL" id="KV454479">
    <property type="protein sequence ID" value="ODV61463.1"/>
    <property type="molecule type" value="Genomic_DNA"/>
</dbReference>